<dbReference type="GeneID" id="301126216"/>
<evidence type="ECO:0000313" key="1">
    <source>
        <dbReference type="EMBL" id="KZN96677.1"/>
    </source>
</evidence>
<reference evidence="1 2" key="1">
    <citation type="submission" date="2016-04" db="EMBL/GenBank/DDBJ databases">
        <title>Draft genome sequence of Aeribacillus pallidus 8m3 from petroleum reservoir.</title>
        <authorList>
            <person name="Poltaraus A.B."/>
            <person name="Nazina T.N."/>
            <person name="Tourova T.P."/>
            <person name="Malakho S.M."/>
            <person name="Korshunova A.V."/>
            <person name="Sokolova D.S."/>
        </authorList>
    </citation>
    <scope>NUCLEOTIDE SEQUENCE [LARGE SCALE GENOMIC DNA]</scope>
    <source>
        <strain evidence="1 2">8m3</strain>
    </source>
</reference>
<comment type="caution">
    <text evidence="1">The sequence shown here is derived from an EMBL/GenBank/DDBJ whole genome shotgun (WGS) entry which is preliminary data.</text>
</comment>
<dbReference type="Proteomes" id="UP000076476">
    <property type="component" value="Unassembled WGS sequence"/>
</dbReference>
<gene>
    <name evidence="1" type="ORF">AZI98_07670</name>
</gene>
<dbReference type="AlphaFoldDB" id="A0A161ZTZ2"/>
<name>A0A161ZTZ2_9BACI</name>
<organism evidence="1 2">
    <name type="scientific">Aeribacillus pallidus</name>
    <dbReference type="NCBI Taxonomy" id="33936"/>
    <lineage>
        <taxon>Bacteria</taxon>
        <taxon>Bacillati</taxon>
        <taxon>Bacillota</taxon>
        <taxon>Bacilli</taxon>
        <taxon>Bacillales</taxon>
        <taxon>Bacillaceae</taxon>
        <taxon>Aeribacillus</taxon>
    </lineage>
</organism>
<accession>A0A161ZTZ2</accession>
<dbReference type="OrthoDB" id="2936945at2"/>
<keyword evidence="2" id="KW-1185">Reference proteome</keyword>
<sequence length="87" mass="10313">MPYHKNKKQAFDAVQQGMVEVHKVHVNLTKNSSDYGHQLKHLRQEINEAYEQIQNALEVASETQRKHLEQYKRDLDRIVQEVNLDET</sequence>
<dbReference type="STRING" id="33936.AZI98_07670"/>
<proteinExistence type="predicted"/>
<protein>
    <submittedName>
        <fullName evidence="1">Uncharacterized protein</fullName>
    </submittedName>
</protein>
<dbReference type="EMBL" id="LWBR01000017">
    <property type="protein sequence ID" value="KZN96677.1"/>
    <property type="molecule type" value="Genomic_DNA"/>
</dbReference>
<evidence type="ECO:0000313" key="2">
    <source>
        <dbReference type="Proteomes" id="UP000076476"/>
    </source>
</evidence>
<dbReference type="RefSeq" id="WP_063387693.1">
    <property type="nucleotide sequence ID" value="NZ_LWBR01000017.1"/>
</dbReference>